<proteinExistence type="predicted"/>
<sequence length="413" mass="47184">MQIRGSHMDIPQLITSGERSDGSTGSEFLLEAAFSYDPGHHVRRRKNRANAVQRTMAGDLESKQLLWDYLKEPSLWWAANGRFANSVIMSVVFGRRSLMDDPNIQELFETIDLFLQNQQPGVNIVDAYPALAKLPKFLQWWRPRGEAIYEKTRMVYQRELDSLRERINEGNQKPCFAQEFLKTETAEKMDDNSKLFAFGTLMEAGSDTSRVSIGQIIAGAATYPDWVLKAREELDSVCGGNAERLPTFDDRPLLPYITAVVKEGFRWRPNIAEIGAPHALTKDLEFEQYCFPKGTILTWNAWAIALSPQEYEQPERFWPERFLNENLDSPLKGHWAFGPGRRVCVGWKVGDANVWIAIARLIYCFDFEEIQGNSIDTMAIPQLSKNAAPFPVKVKVRSKNHAKLIEREFGNLF</sequence>
<name>A0ACC1SG70_9HYPO</name>
<protein>
    <submittedName>
        <fullName evidence="1">Uncharacterized protein</fullName>
    </submittedName>
</protein>
<gene>
    <name evidence="1" type="ORF">NM208_g5729</name>
</gene>
<keyword evidence="2" id="KW-1185">Reference proteome</keyword>
<accession>A0ACC1SG70</accession>
<dbReference type="Proteomes" id="UP001148629">
    <property type="component" value="Unassembled WGS sequence"/>
</dbReference>
<comment type="caution">
    <text evidence="1">The sequence shown here is derived from an EMBL/GenBank/DDBJ whole genome shotgun (WGS) entry which is preliminary data.</text>
</comment>
<reference evidence="1" key="1">
    <citation type="submission" date="2022-08" db="EMBL/GenBank/DDBJ databases">
        <title>Genome Sequence of Fusarium decemcellulare.</title>
        <authorList>
            <person name="Buettner E."/>
        </authorList>
    </citation>
    <scope>NUCLEOTIDE SEQUENCE</scope>
    <source>
        <strain evidence="1">Babe19</strain>
    </source>
</reference>
<dbReference type="EMBL" id="JANRMS010000494">
    <property type="protein sequence ID" value="KAJ3538859.1"/>
    <property type="molecule type" value="Genomic_DNA"/>
</dbReference>
<evidence type="ECO:0000313" key="2">
    <source>
        <dbReference type="Proteomes" id="UP001148629"/>
    </source>
</evidence>
<evidence type="ECO:0000313" key="1">
    <source>
        <dbReference type="EMBL" id="KAJ3538859.1"/>
    </source>
</evidence>
<organism evidence="1 2">
    <name type="scientific">Fusarium decemcellulare</name>
    <dbReference type="NCBI Taxonomy" id="57161"/>
    <lineage>
        <taxon>Eukaryota</taxon>
        <taxon>Fungi</taxon>
        <taxon>Dikarya</taxon>
        <taxon>Ascomycota</taxon>
        <taxon>Pezizomycotina</taxon>
        <taxon>Sordariomycetes</taxon>
        <taxon>Hypocreomycetidae</taxon>
        <taxon>Hypocreales</taxon>
        <taxon>Nectriaceae</taxon>
        <taxon>Fusarium</taxon>
        <taxon>Fusarium decemcellulare species complex</taxon>
    </lineage>
</organism>